<dbReference type="AlphaFoldDB" id="A0A0S4TQ57"/>
<name>A0A0S4TQ57_RALSL</name>
<gene>
    <name evidence="3" type="ORF">E7Z57_19560</name>
    <name evidence="2" type="ORF">RUN39_v1_180020</name>
</gene>
<organism evidence="2">
    <name type="scientific">Ralstonia solanacearum</name>
    <name type="common">Pseudomonas solanacearum</name>
    <dbReference type="NCBI Taxonomy" id="305"/>
    <lineage>
        <taxon>Bacteria</taxon>
        <taxon>Pseudomonadati</taxon>
        <taxon>Pseudomonadota</taxon>
        <taxon>Betaproteobacteria</taxon>
        <taxon>Burkholderiales</taxon>
        <taxon>Burkholderiaceae</taxon>
        <taxon>Ralstonia</taxon>
        <taxon>Ralstonia solanacearum species complex</taxon>
    </lineage>
</organism>
<reference evidence="2" key="1">
    <citation type="submission" date="2015-10" db="EMBL/GenBank/DDBJ databases">
        <authorList>
            <person name="Gilbert D.G."/>
        </authorList>
    </citation>
    <scope>NUCLEOTIDE SEQUENCE</scope>
    <source>
        <strain evidence="2">Phyl III-seqv23</strain>
    </source>
</reference>
<geneLocation type="plasmid" evidence="4">
    <name>puw386</name>
</geneLocation>
<proteinExistence type="predicted"/>
<accession>A0A0S4TQ57</accession>
<evidence type="ECO:0000313" key="3">
    <source>
        <dbReference type="EMBL" id="QCX51289.1"/>
    </source>
</evidence>
<protein>
    <submittedName>
        <fullName evidence="2">Hypothethical protein</fullName>
    </submittedName>
</protein>
<reference evidence="3 4" key="2">
    <citation type="submission" date="2019-04" db="EMBL/GenBank/DDBJ databases">
        <title>Complete Genome of UW386 and Higher Quality Genome of UW700.</title>
        <authorList>
            <person name="Jacobs J."/>
            <person name="Perez A."/>
            <person name="Steidl O."/>
            <person name="Allen C."/>
        </authorList>
    </citation>
    <scope>NUCLEOTIDE SEQUENCE [LARGE SCALE GENOMIC DNA]</scope>
    <source>
        <strain evidence="3 4">UW386</strain>
        <plasmid evidence="3">pUW386</plasmid>
        <plasmid evidence="4">puw386</plasmid>
    </source>
</reference>
<evidence type="ECO:0000256" key="1">
    <source>
        <dbReference type="SAM" id="MobiDB-lite"/>
    </source>
</evidence>
<evidence type="ECO:0000313" key="2">
    <source>
        <dbReference type="EMBL" id="CUV11631.1"/>
    </source>
</evidence>
<keyword evidence="3" id="KW-0614">Plasmid</keyword>
<evidence type="ECO:0000313" key="4">
    <source>
        <dbReference type="Proteomes" id="UP000310553"/>
    </source>
</evidence>
<dbReference type="EMBL" id="CP039340">
    <property type="protein sequence ID" value="QCX51289.1"/>
    <property type="molecule type" value="Genomic_DNA"/>
</dbReference>
<dbReference type="EMBL" id="LN899819">
    <property type="protein sequence ID" value="CUV11631.1"/>
    <property type="molecule type" value="Genomic_DNA"/>
</dbReference>
<dbReference type="Proteomes" id="UP000310553">
    <property type="component" value="Plasmid pUW386"/>
</dbReference>
<sequence>MRAQPICNTPLTNAEWALGRVHSLTPVVFHPLEEMPHVGAISGRELAMRRGNWDALAPAIGKLPELRRAGKVLAAVQGGGAGAAGPADGASRPRRRAGLTARKPWPHPARQRGCGLLQ</sequence>
<feature type="region of interest" description="Disordered" evidence="1">
    <location>
        <begin position="77"/>
        <end position="118"/>
    </location>
</feature>
<geneLocation type="plasmid" evidence="3">
    <name>pUW386</name>
</geneLocation>